<evidence type="ECO:0000313" key="1">
    <source>
        <dbReference type="EMBL" id="MBC5648245.1"/>
    </source>
</evidence>
<sequence>MKEIRINADGREYTKKNVCIGDWLALVEFTEKYKEKNILLDKEAGLAAMNVLAGYLKMPESKLREGCDLAEVMRAWRDLNANVVEAFTGVEAGKNAEGRGKRTAK</sequence>
<reference evidence="1 2" key="1">
    <citation type="submission" date="2020-08" db="EMBL/GenBank/DDBJ databases">
        <title>Genome public.</title>
        <authorList>
            <person name="Liu C."/>
            <person name="Sun Q."/>
        </authorList>
    </citation>
    <scope>NUCLEOTIDE SEQUENCE [LARGE SCALE GENOMIC DNA]</scope>
    <source>
        <strain evidence="1 2">NSJ-35</strain>
    </source>
</reference>
<proteinExistence type="predicted"/>
<comment type="caution">
    <text evidence="1">The sequence shown here is derived from an EMBL/GenBank/DDBJ whole genome shotgun (WGS) entry which is preliminary data.</text>
</comment>
<dbReference type="RefSeq" id="WP_186857759.1">
    <property type="nucleotide sequence ID" value="NZ_JACOON010000004.1"/>
</dbReference>
<evidence type="ECO:0008006" key="3">
    <source>
        <dbReference type="Google" id="ProtNLM"/>
    </source>
</evidence>
<protein>
    <recommendedName>
        <fullName evidence="3">Phage tail assembly protein</fullName>
    </recommendedName>
</protein>
<dbReference type="EMBL" id="JACOON010000004">
    <property type="protein sequence ID" value="MBC5648245.1"/>
    <property type="molecule type" value="Genomic_DNA"/>
</dbReference>
<name>A0ABR7EEQ4_9FIRM</name>
<dbReference type="Proteomes" id="UP000606889">
    <property type="component" value="Unassembled WGS sequence"/>
</dbReference>
<evidence type="ECO:0000313" key="2">
    <source>
        <dbReference type="Proteomes" id="UP000606889"/>
    </source>
</evidence>
<gene>
    <name evidence="1" type="ORF">H8S18_07845</name>
</gene>
<keyword evidence="2" id="KW-1185">Reference proteome</keyword>
<organism evidence="1 2">
    <name type="scientific">Christensenella tenuis</name>
    <dbReference type="NCBI Taxonomy" id="2763033"/>
    <lineage>
        <taxon>Bacteria</taxon>
        <taxon>Bacillati</taxon>
        <taxon>Bacillota</taxon>
        <taxon>Clostridia</taxon>
        <taxon>Christensenellales</taxon>
        <taxon>Christensenellaceae</taxon>
        <taxon>Christensenella</taxon>
    </lineage>
</organism>
<accession>A0ABR7EEQ4</accession>